<reference evidence="5" key="2">
    <citation type="submission" date="2020-04" db="EMBL/GenBank/DDBJ databases">
        <authorList>
            <consortium name="NCBI Genome Project"/>
        </authorList>
    </citation>
    <scope>NUCLEOTIDE SEQUENCE</scope>
    <source>
        <strain evidence="5">CBS 342.82</strain>
    </source>
</reference>
<feature type="compositionally biased region" description="Polar residues" evidence="2">
    <location>
        <begin position="16"/>
        <end position="28"/>
    </location>
</feature>
<dbReference type="RefSeq" id="XP_033455703.1">
    <property type="nucleotide sequence ID" value="XM_033605893.1"/>
</dbReference>
<dbReference type="AlphaFoldDB" id="A0A6J3LVL8"/>
<sequence>MASYSSMTRQKRDLSGSKSNITRSNGSPTKKRLRTPPPQVEPISSNELQSPASNSDSYQRFVLTDPIAFRYLEQDASTTVLERRQELRGYECYLVEQWTTSRIHPTFVITTYTGDASHVVVVGVLSVPTDESSWSPRLRVYFKALNQYHARRKDTALGVIMVTNLSSFPSSLTVIPVPDGDLRKHRFDYFVNENLKRLGCSGRSGLTLAQPAPATMAKYLHLYKTSEKIDIYHSVIELVKLCQSALMMFAKLEIDYADGLLCDVTEQAIGDWWIDIGSDFYDFEPHDGILGPSTVAGLLGLFMGARNRLHSVGAPVAKDPFDVDAMKRGISVFQKQQRIPRTRRLDHHTLDVLHKLTQKAANKERWAVSRVVKSTVAELSSKGGELMLDAIAHRDRAGIADIETVDIDRFVHLIFGERCRWLWEGKAIKKPRGNDRSERALNDAREPSAPRRSLVFKHDEHGGFTWASGRKSTVDGLSEMKDDDERQIDPQDDLTPADRADDSSDEGIKATVLKRASALRHEAKSGLGKVKGAVGLRGHRSKPSTDMSLHTSAGDLDYTSSYRKGHESAAGTNTGPSSPDIRPIDWRPSDLAFEQSPISMQDGEGRRFSIDHQIHQRTTLSKHSRDTLPQFDFPAKRSDVHSGTRASSQLYVPSTAIRSGSATAEPSVAGSVYNDNDNSEPLPLSLPNAASTTHNLLHRSTSLSETRNPIPLSVLSDKMPRHLSFSLAEDSVLTWTPLQEPSEDLTSTSPNYRDLLAAQESLLLHTSALSTQITSLSTCTHPWTQSQLTALQSILSQASQDQETLLSLHQPLEQHLATLREQTAAALREGHEQLDGGVQETETLAARLRYEINELRSKVEDVEVGVADFEKGVARIEERVLELEAEGEADGRWLCVVC</sequence>
<gene>
    <name evidence="5" type="ORF">K489DRAFT_384580</name>
</gene>
<evidence type="ECO:0000313" key="4">
    <source>
        <dbReference type="Proteomes" id="UP000504637"/>
    </source>
</evidence>
<evidence type="ECO:0000313" key="5">
    <source>
        <dbReference type="RefSeq" id="XP_033455703.1"/>
    </source>
</evidence>
<name>A0A6J3LVL8_9PEZI</name>
<dbReference type="InterPro" id="IPR059025">
    <property type="entry name" value="STB6_N"/>
</dbReference>
<dbReference type="PANTHER" id="PTHR31011">
    <property type="entry name" value="PROTEIN STB2-RELATED"/>
    <property type="match status" value="1"/>
</dbReference>
<feature type="compositionally biased region" description="Basic and acidic residues" evidence="2">
    <location>
        <begin position="432"/>
        <end position="449"/>
    </location>
</feature>
<reference evidence="5" key="3">
    <citation type="submission" date="2025-08" db="UniProtKB">
        <authorList>
            <consortium name="RefSeq"/>
        </authorList>
    </citation>
    <scope>IDENTIFICATION</scope>
    <source>
        <strain evidence="5">CBS 342.82</strain>
    </source>
</reference>
<feature type="domain" description="STB6-like N-terminal" evidence="3">
    <location>
        <begin position="59"/>
        <end position="198"/>
    </location>
</feature>
<proteinExistence type="predicted"/>
<dbReference type="GeneID" id="54363693"/>
<dbReference type="PANTHER" id="PTHR31011:SF2">
    <property type="entry name" value="PROTEIN STB2-RELATED"/>
    <property type="match status" value="1"/>
</dbReference>
<dbReference type="GO" id="GO:0070822">
    <property type="term" value="C:Sin3-type complex"/>
    <property type="evidence" value="ECO:0007669"/>
    <property type="project" value="TreeGrafter"/>
</dbReference>
<protein>
    <recommendedName>
        <fullName evidence="3">STB6-like N-terminal domain-containing protein</fullName>
    </recommendedName>
</protein>
<dbReference type="InterPro" id="IPR038919">
    <property type="entry name" value="STB2/STB2"/>
</dbReference>
<feature type="compositionally biased region" description="Basic and acidic residues" evidence="2">
    <location>
        <begin position="478"/>
        <end position="489"/>
    </location>
</feature>
<feature type="region of interest" description="Disordered" evidence="2">
    <location>
        <begin position="659"/>
        <end position="683"/>
    </location>
</feature>
<feature type="region of interest" description="Disordered" evidence="2">
    <location>
        <begin position="530"/>
        <end position="584"/>
    </location>
</feature>
<keyword evidence="1" id="KW-0175">Coiled coil</keyword>
<feature type="region of interest" description="Disordered" evidence="2">
    <location>
        <begin position="467"/>
        <end position="507"/>
    </location>
</feature>
<organism evidence="5">
    <name type="scientific">Dissoconium aciculare CBS 342.82</name>
    <dbReference type="NCBI Taxonomy" id="1314786"/>
    <lineage>
        <taxon>Eukaryota</taxon>
        <taxon>Fungi</taxon>
        <taxon>Dikarya</taxon>
        <taxon>Ascomycota</taxon>
        <taxon>Pezizomycotina</taxon>
        <taxon>Dothideomycetes</taxon>
        <taxon>Dothideomycetidae</taxon>
        <taxon>Mycosphaerellales</taxon>
        <taxon>Dissoconiaceae</taxon>
        <taxon>Dissoconium</taxon>
    </lineage>
</organism>
<feature type="region of interest" description="Disordered" evidence="2">
    <location>
        <begin position="432"/>
        <end position="455"/>
    </location>
</feature>
<accession>A0A6J3LVL8</accession>
<feature type="compositionally biased region" description="Polar residues" evidence="2">
    <location>
        <begin position="42"/>
        <end position="56"/>
    </location>
</feature>
<dbReference type="OrthoDB" id="19806at2759"/>
<evidence type="ECO:0000256" key="2">
    <source>
        <dbReference type="SAM" id="MobiDB-lite"/>
    </source>
</evidence>
<keyword evidence="4" id="KW-1185">Reference proteome</keyword>
<feature type="coiled-coil region" evidence="1">
    <location>
        <begin position="838"/>
        <end position="886"/>
    </location>
</feature>
<feature type="compositionally biased region" description="Basic and acidic residues" evidence="2">
    <location>
        <begin position="496"/>
        <end position="507"/>
    </location>
</feature>
<evidence type="ECO:0000256" key="1">
    <source>
        <dbReference type="SAM" id="Coils"/>
    </source>
</evidence>
<feature type="region of interest" description="Disordered" evidence="2">
    <location>
        <begin position="1"/>
        <end position="56"/>
    </location>
</feature>
<dbReference type="Proteomes" id="UP000504637">
    <property type="component" value="Unplaced"/>
</dbReference>
<dbReference type="Pfam" id="PF25995">
    <property type="entry name" value="STB6_N"/>
    <property type="match status" value="1"/>
</dbReference>
<evidence type="ECO:0000259" key="3">
    <source>
        <dbReference type="Pfam" id="PF25995"/>
    </source>
</evidence>
<reference evidence="5" key="1">
    <citation type="submission" date="2020-01" db="EMBL/GenBank/DDBJ databases">
        <authorList>
            <consortium name="DOE Joint Genome Institute"/>
            <person name="Haridas S."/>
            <person name="Albert R."/>
            <person name="Binder M."/>
            <person name="Bloem J."/>
            <person name="Labutti K."/>
            <person name="Salamov A."/>
            <person name="Andreopoulos B."/>
            <person name="Baker S.E."/>
            <person name="Barry K."/>
            <person name="Bills G."/>
            <person name="Bluhm B.H."/>
            <person name="Cannon C."/>
            <person name="Castanera R."/>
            <person name="Culley D.E."/>
            <person name="Daum C."/>
            <person name="Ezra D."/>
            <person name="Gonzalez J.B."/>
            <person name="Henrissat B."/>
            <person name="Kuo A."/>
            <person name="Liang C."/>
            <person name="Lipzen A."/>
            <person name="Lutzoni F."/>
            <person name="Magnuson J."/>
            <person name="Mondo S."/>
            <person name="Nolan M."/>
            <person name="Ohm R."/>
            <person name="Pangilinan J."/>
            <person name="Park H.-J."/>
            <person name="Ramirez L."/>
            <person name="Alfaro M."/>
            <person name="Sun H."/>
            <person name="Tritt A."/>
            <person name="Yoshinaga Y."/>
            <person name="Zwiers L.-H."/>
            <person name="Turgeon B.G."/>
            <person name="Goodwin S.B."/>
            <person name="Spatafora J.W."/>
            <person name="Crous P.W."/>
            <person name="Grigoriev I.V."/>
        </authorList>
    </citation>
    <scope>NUCLEOTIDE SEQUENCE</scope>
    <source>
        <strain evidence="5">CBS 342.82</strain>
    </source>
</reference>